<evidence type="ECO:0000313" key="2">
    <source>
        <dbReference type="Proteomes" id="UP000197174"/>
    </source>
</evidence>
<name>A0A246RJ43_9ACTN</name>
<dbReference type="AlphaFoldDB" id="A0A246RJ43"/>
<dbReference type="SUPFAM" id="SSF54060">
    <property type="entry name" value="His-Me finger endonucleases"/>
    <property type="match status" value="1"/>
</dbReference>
<proteinExistence type="predicted"/>
<protein>
    <submittedName>
        <fullName evidence="1">Uncharacterized protein</fullName>
    </submittedName>
</protein>
<accession>A0A246RJ43</accession>
<reference evidence="1 2" key="1">
    <citation type="submission" date="2017-03" db="EMBL/GenBank/DDBJ databases">
        <title>Whole genome sequence of Micromonospora wenchangensis, isolated from mangrove soil.</title>
        <authorList>
            <person name="Yang H."/>
        </authorList>
    </citation>
    <scope>NUCLEOTIDE SEQUENCE [LARGE SCALE GENOMIC DNA]</scope>
    <source>
        <strain evidence="1 2">CCTCC AA 2012002</strain>
    </source>
</reference>
<comment type="caution">
    <text evidence="1">The sequence shown here is derived from an EMBL/GenBank/DDBJ whole genome shotgun (WGS) entry which is preliminary data.</text>
</comment>
<dbReference type="InterPro" id="IPR044925">
    <property type="entry name" value="His-Me_finger_sf"/>
</dbReference>
<sequence length="105" mass="11405">MTDEEVAAAKAEAERFAAQATANPAPISPACAAWTVTPEDLAAATAVDEWSAGHLIRRWQGYRCAVCGFIDALVLDHDHGLIRGDLRRLIGRSDQLVPKVPVVRW</sequence>
<dbReference type="Proteomes" id="UP000197174">
    <property type="component" value="Unassembled WGS sequence"/>
</dbReference>
<evidence type="ECO:0000313" key="1">
    <source>
        <dbReference type="EMBL" id="OWV04720.1"/>
    </source>
</evidence>
<gene>
    <name evidence="1" type="ORF">B5D80_19710</name>
</gene>
<keyword evidence="2" id="KW-1185">Reference proteome</keyword>
<organism evidence="1 2">
    <name type="scientific">Micromonospora wenchangensis</name>
    <dbReference type="NCBI Taxonomy" id="1185415"/>
    <lineage>
        <taxon>Bacteria</taxon>
        <taxon>Bacillati</taxon>
        <taxon>Actinomycetota</taxon>
        <taxon>Actinomycetes</taxon>
        <taxon>Micromonosporales</taxon>
        <taxon>Micromonosporaceae</taxon>
        <taxon>Micromonospora</taxon>
    </lineage>
</organism>
<dbReference type="EMBL" id="MZMV01000033">
    <property type="protein sequence ID" value="OWV04720.1"/>
    <property type="molecule type" value="Genomic_DNA"/>
</dbReference>
<dbReference type="RefSeq" id="WP_088645366.1">
    <property type="nucleotide sequence ID" value="NZ_MZMV01000033.1"/>
</dbReference>